<keyword evidence="2" id="KW-1185">Reference proteome</keyword>
<proteinExistence type="predicted"/>
<sequence length="89" mass="9989">MLIEMVGWKPPLANMVKLNMDEACKENNRASYGEVIRDNRGYETGRKYTKRLGLIRVKLNVNSMAVANVLGKGVSKSITIHAMMMMSRG</sequence>
<gene>
    <name evidence="1" type="ORF">KIW84_054282</name>
</gene>
<comment type="caution">
    <text evidence="1">The sequence shown here is derived from an EMBL/GenBank/DDBJ whole genome shotgun (WGS) entry which is preliminary data.</text>
</comment>
<evidence type="ECO:0000313" key="2">
    <source>
        <dbReference type="Proteomes" id="UP001058974"/>
    </source>
</evidence>
<dbReference type="Proteomes" id="UP001058974">
    <property type="component" value="Chromosome 5"/>
</dbReference>
<organism evidence="1 2">
    <name type="scientific">Pisum sativum</name>
    <name type="common">Garden pea</name>
    <name type="synonym">Lathyrus oleraceus</name>
    <dbReference type="NCBI Taxonomy" id="3888"/>
    <lineage>
        <taxon>Eukaryota</taxon>
        <taxon>Viridiplantae</taxon>
        <taxon>Streptophyta</taxon>
        <taxon>Embryophyta</taxon>
        <taxon>Tracheophyta</taxon>
        <taxon>Spermatophyta</taxon>
        <taxon>Magnoliopsida</taxon>
        <taxon>eudicotyledons</taxon>
        <taxon>Gunneridae</taxon>
        <taxon>Pentapetalae</taxon>
        <taxon>rosids</taxon>
        <taxon>fabids</taxon>
        <taxon>Fabales</taxon>
        <taxon>Fabaceae</taxon>
        <taxon>Papilionoideae</taxon>
        <taxon>50 kb inversion clade</taxon>
        <taxon>NPAAA clade</taxon>
        <taxon>Hologalegina</taxon>
        <taxon>IRL clade</taxon>
        <taxon>Fabeae</taxon>
        <taxon>Lathyrus</taxon>
    </lineage>
</organism>
<protein>
    <submittedName>
        <fullName evidence="1">Uncharacterized protein</fullName>
    </submittedName>
</protein>
<dbReference type="EMBL" id="JAMSHJ010000005">
    <property type="protein sequence ID" value="KAI5408389.1"/>
    <property type="molecule type" value="Genomic_DNA"/>
</dbReference>
<dbReference type="AlphaFoldDB" id="A0A9D4WSP0"/>
<name>A0A9D4WSP0_PEA</name>
<evidence type="ECO:0000313" key="1">
    <source>
        <dbReference type="EMBL" id="KAI5408389.1"/>
    </source>
</evidence>
<accession>A0A9D4WSP0</accession>
<dbReference type="Gramene" id="Psat05G0428200-T1">
    <property type="protein sequence ID" value="KAI5408389.1"/>
    <property type="gene ID" value="KIW84_054282"/>
</dbReference>
<reference evidence="1 2" key="1">
    <citation type="journal article" date="2022" name="Nat. Genet.">
        <title>Improved pea reference genome and pan-genome highlight genomic features and evolutionary characteristics.</title>
        <authorList>
            <person name="Yang T."/>
            <person name="Liu R."/>
            <person name="Luo Y."/>
            <person name="Hu S."/>
            <person name="Wang D."/>
            <person name="Wang C."/>
            <person name="Pandey M.K."/>
            <person name="Ge S."/>
            <person name="Xu Q."/>
            <person name="Li N."/>
            <person name="Li G."/>
            <person name="Huang Y."/>
            <person name="Saxena R.K."/>
            <person name="Ji Y."/>
            <person name="Li M."/>
            <person name="Yan X."/>
            <person name="He Y."/>
            <person name="Liu Y."/>
            <person name="Wang X."/>
            <person name="Xiang C."/>
            <person name="Varshney R.K."/>
            <person name="Ding H."/>
            <person name="Gao S."/>
            <person name="Zong X."/>
        </authorList>
    </citation>
    <scope>NUCLEOTIDE SEQUENCE [LARGE SCALE GENOMIC DNA]</scope>
    <source>
        <strain evidence="1 2">cv. Zhongwan 6</strain>
    </source>
</reference>